<sequence>MRPGQGVDSHVHDAEDDSFYVLDGTLTVTLGEERRQHRAGPGTFVLVPCGTAHEIRNEGTADVRMLNVHSPGGFDRRIGLRG</sequence>
<dbReference type="InterPro" id="IPR053146">
    <property type="entry name" value="QDO-like"/>
</dbReference>
<dbReference type="InterPro" id="IPR014710">
    <property type="entry name" value="RmlC-like_jellyroll"/>
</dbReference>
<dbReference type="eggNOG" id="COG0662">
    <property type="taxonomic scope" value="Bacteria"/>
</dbReference>
<dbReference type="InterPro" id="IPR011051">
    <property type="entry name" value="RmlC_Cupin_sf"/>
</dbReference>
<evidence type="ECO:0000259" key="1">
    <source>
        <dbReference type="Pfam" id="PF07883"/>
    </source>
</evidence>
<name>A0A0A0JFA3_9MICO</name>
<dbReference type="Gene3D" id="2.60.120.10">
    <property type="entry name" value="Jelly Rolls"/>
    <property type="match status" value="1"/>
</dbReference>
<comment type="caution">
    <text evidence="2">The sequence shown here is derived from an EMBL/GenBank/DDBJ whole genome shotgun (WGS) entry which is preliminary data.</text>
</comment>
<accession>A0A0A0JFA3</accession>
<dbReference type="AlphaFoldDB" id="A0A0A0JFA3"/>
<proteinExistence type="predicted"/>
<gene>
    <name evidence="2" type="ORF">N802_13100</name>
</gene>
<dbReference type="STRING" id="1385520.N802_13100"/>
<dbReference type="InterPro" id="IPR013096">
    <property type="entry name" value="Cupin_2"/>
</dbReference>
<dbReference type="SUPFAM" id="SSF51182">
    <property type="entry name" value="RmlC-like cupins"/>
    <property type="match status" value="1"/>
</dbReference>
<protein>
    <submittedName>
        <fullName evidence="2">Cupin</fullName>
    </submittedName>
</protein>
<dbReference type="Pfam" id="PF07883">
    <property type="entry name" value="Cupin_2"/>
    <property type="match status" value="1"/>
</dbReference>
<dbReference type="Proteomes" id="UP000030002">
    <property type="component" value="Unassembled WGS sequence"/>
</dbReference>
<organism evidence="2 3">
    <name type="scientific">Knoellia sinensis KCTC 19936</name>
    <dbReference type="NCBI Taxonomy" id="1385520"/>
    <lineage>
        <taxon>Bacteria</taxon>
        <taxon>Bacillati</taxon>
        <taxon>Actinomycetota</taxon>
        <taxon>Actinomycetes</taxon>
        <taxon>Micrococcales</taxon>
        <taxon>Intrasporangiaceae</taxon>
        <taxon>Knoellia</taxon>
    </lineage>
</organism>
<feature type="domain" description="Cupin type-2" evidence="1">
    <location>
        <begin position="2"/>
        <end position="68"/>
    </location>
</feature>
<keyword evidence="3" id="KW-1185">Reference proteome</keyword>
<dbReference type="EMBL" id="AVPJ01000002">
    <property type="protein sequence ID" value="KGN34291.1"/>
    <property type="molecule type" value="Genomic_DNA"/>
</dbReference>
<reference evidence="2 3" key="1">
    <citation type="submission" date="2013-08" db="EMBL/GenBank/DDBJ databases">
        <title>The genome sequence of Knoellia sinensis.</title>
        <authorList>
            <person name="Zhu W."/>
            <person name="Wang G."/>
        </authorList>
    </citation>
    <scope>NUCLEOTIDE SEQUENCE [LARGE SCALE GENOMIC DNA]</scope>
    <source>
        <strain evidence="2 3">KCTC 19936</strain>
    </source>
</reference>
<dbReference type="PANTHER" id="PTHR36440">
    <property type="entry name" value="PUTATIVE (AFU_ORTHOLOGUE AFUA_8G07350)-RELATED"/>
    <property type="match status" value="1"/>
</dbReference>
<dbReference type="PANTHER" id="PTHR36440:SF1">
    <property type="entry name" value="PUTATIVE (AFU_ORTHOLOGUE AFUA_8G07350)-RELATED"/>
    <property type="match status" value="1"/>
</dbReference>
<evidence type="ECO:0000313" key="3">
    <source>
        <dbReference type="Proteomes" id="UP000030002"/>
    </source>
</evidence>
<evidence type="ECO:0000313" key="2">
    <source>
        <dbReference type="EMBL" id="KGN34291.1"/>
    </source>
</evidence>